<comment type="caution">
    <text evidence="2">The sequence shown here is derived from an EMBL/GenBank/DDBJ whole genome shotgun (WGS) entry which is preliminary data.</text>
</comment>
<dbReference type="AlphaFoldDB" id="A0A3M7SM89"/>
<feature type="region of interest" description="Disordered" evidence="1">
    <location>
        <begin position="1"/>
        <end position="26"/>
    </location>
</feature>
<evidence type="ECO:0000313" key="2">
    <source>
        <dbReference type="EMBL" id="RNA36921.1"/>
    </source>
</evidence>
<feature type="compositionally biased region" description="Low complexity" evidence="1">
    <location>
        <begin position="239"/>
        <end position="254"/>
    </location>
</feature>
<dbReference type="EMBL" id="REGN01001111">
    <property type="protein sequence ID" value="RNA36921.1"/>
    <property type="molecule type" value="Genomic_DNA"/>
</dbReference>
<protein>
    <submittedName>
        <fullName evidence="2">Uncharacterized protein</fullName>
    </submittedName>
</protein>
<gene>
    <name evidence="2" type="ORF">BpHYR1_037017</name>
</gene>
<keyword evidence="3" id="KW-1185">Reference proteome</keyword>
<accession>A0A3M7SM89</accession>
<dbReference type="OrthoDB" id="10534225at2759"/>
<reference evidence="2 3" key="1">
    <citation type="journal article" date="2018" name="Sci. Rep.">
        <title>Genomic signatures of local adaptation to the degree of environmental predictability in rotifers.</title>
        <authorList>
            <person name="Franch-Gras L."/>
            <person name="Hahn C."/>
            <person name="Garcia-Roger E.M."/>
            <person name="Carmona M.J."/>
            <person name="Serra M."/>
            <person name="Gomez A."/>
        </authorList>
    </citation>
    <scope>NUCLEOTIDE SEQUENCE [LARGE SCALE GENOMIC DNA]</scope>
    <source>
        <strain evidence="2">HYR1</strain>
    </source>
</reference>
<name>A0A3M7SM89_BRAPC</name>
<feature type="compositionally biased region" description="Basic and acidic residues" evidence="1">
    <location>
        <begin position="228"/>
        <end position="238"/>
    </location>
</feature>
<sequence>MESNCEEEAMVTKKSSSAEWNAFSGEDVHKNETDWADFGPQTPHVASPVLAEDEWTDFVENPKIVQNTPFLNLIENFLHNQNKSDINFCENIAENELNIEQDATWNELKRYTTINDESLSLKFKWSLSSLEDEYLKSLNLQRQLPVQTKQPLFFKTNEILQPVKIDLDSFSTELVSQTSPKKSVESLDQITNSSLNIDLSYFEKTEPENTSKNYLNKLLSEIYTRNGSGKDEDADKKSITSTSSQNSTRSNSSNRLAQKSIQLEPLNLEKQFNIINLYQNP</sequence>
<organism evidence="2 3">
    <name type="scientific">Brachionus plicatilis</name>
    <name type="common">Marine rotifer</name>
    <name type="synonym">Brachionus muelleri</name>
    <dbReference type="NCBI Taxonomy" id="10195"/>
    <lineage>
        <taxon>Eukaryota</taxon>
        <taxon>Metazoa</taxon>
        <taxon>Spiralia</taxon>
        <taxon>Gnathifera</taxon>
        <taxon>Rotifera</taxon>
        <taxon>Eurotatoria</taxon>
        <taxon>Monogononta</taxon>
        <taxon>Pseudotrocha</taxon>
        <taxon>Ploima</taxon>
        <taxon>Brachionidae</taxon>
        <taxon>Brachionus</taxon>
    </lineage>
</organism>
<evidence type="ECO:0000256" key="1">
    <source>
        <dbReference type="SAM" id="MobiDB-lite"/>
    </source>
</evidence>
<feature type="region of interest" description="Disordered" evidence="1">
    <location>
        <begin position="225"/>
        <end position="257"/>
    </location>
</feature>
<proteinExistence type="predicted"/>
<dbReference type="Proteomes" id="UP000276133">
    <property type="component" value="Unassembled WGS sequence"/>
</dbReference>
<evidence type="ECO:0000313" key="3">
    <source>
        <dbReference type="Proteomes" id="UP000276133"/>
    </source>
</evidence>